<dbReference type="Proteomes" id="UP000030651">
    <property type="component" value="Unassembled WGS sequence"/>
</dbReference>
<dbReference type="HOGENOM" id="CLU_117724_1_0_1"/>
<accession>W3X0B3</accession>
<feature type="compositionally biased region" description="Basic and acidic residues" evidence="1">
    <location>
        <begin position="25"/>
        <end position="47"/>
    </location>
</feature>
<feature type="region of interest" description="Disordered" evidence="1">
    <location>
        <begin position="1"/>
        <end position="59"/>
    </location>
</feature>
<dbReference type="RefSeq" id="XP_007836203.1">
    <property type="nucleotide sequence ID" value="XM_007838012.1"/>
</dbReference>
<protein>
    <submittedName>
        <fullName evidence="2">Uncharacterized protein</fullName>
    </submittedName>
</protein>
<feature type="region of interest" description="Disordered" evidence="1">
    <location>
        <begin position="97"/>
        <end position="143"/>
    </location>
</feature>
<dbReference type="eggNOG" id="ENOG502SW7I">
    <property type="taxonomic scope" value="Eukaryota"/>
</dbReference>
<dbReference type="OrthoDB" id="5372011at2759"/>
<proteinExistence type="predicted"/>
<dbReference type="OMA" id="YLTRIMC"/>
<sequence>MSGPQRPPPPPYQPQMQKQQQHTEFTPEMRDRQARGKDPYSVHEDASRPGGSRGAESFEVVQKRRVAAQMLDTPELLMMDAQRVDDSIPATRLRYTRMLCGMDQPPQHGSSSSAAQSSSRQAHGSSSKSRTHTPSKRQNSGGK</sequence>
<dbReference type="KEGG" id="pfy:PFICI_09431"/>
<keyword evidence="3" id="KW-1185">Reference proteome</keyword>
<name>W3X0B3_PESFW</name>
<dbReference type="EMBL" id="KI912114">
    <property type="protein sequence ID" value="ETS79578.1"/>
    <property type="molecule type" value="Genomic_DNA"/>
</dbReference>
<dbReference type="InParanoid" id="W3X0B3"/>
<evidence type="ECO:0000313" key="3">
    <source>
        <dbReference type="Proteomes" id="UP000030651"/>
    </source>
</evidence>
<dbReference type="GeneID" id="19274444"/>
<feature type="compositionally biased region" description="Pro residues" evidence="1">
    <location>
        <begin position="1"/>
        <end position="13"/>
    </location>
</feature>
<evidence type="ECO:0000256" key="1">
    <source>
        <dbReference type="SAM" id="MobiDB-lite"/>
    </source>
</evidence>
<dbReference type="AlphaFoldDB" id="W3X0B3"/>
<gene>
    <name evidence="2" type="ORF">PFICI_09431</name>
</gene>
<reference evidence="3" key="1">
    <citation type="journal article" date="2015" name="BMC Genomics">
        <title>Genomic and transcriptomic analysis of the endophytic fungus Pestalotiopsis fici reveals its lifestyle and high potential for synthesis of natural products.</title>
        <authorList>
            <person name="Wang X."/>
            <person name="Zhang X."/>
            <person name="Liu L."/>
            <person name="Xiang M."/>
            <person name="Wang W."/>
            <person name="Sun X."/>
            <person name="Che Y."/>
            <person name="Guo L."/>
            <person name="Liu G."/>
            <person name="Guo L."/>
            <person name="Wang C."/>
            <person name="Yin W.B."/>
            <person name="Stadler M."/>
            <person name="Zhang X."/>
            <person name="Liu X."/>
        </authorList>
    </citation>
    <scope>NUCLEOTIDE SEQUENCE [LARGE SCALE GENOMIC DNA]</scope>
    <source>
        <strain evidence="3">W106-1 / CGMCC3.15140</strain>
    </source>
</reference>
<feature type="compositionally biased region" description="Low complexity" evidence="1">
    <location>
        <begin position="107"/>
        <end position="128"/>
    </location>
</feature>
<organism evidence="2 3">
    <name type="scientific">Pestalotiopsis fici (strain W106-1 / CGMCC3.15140)</name>
    <dbReference type="NCBI Taxonomy" id="1229662"/>
    <lineage>
        <taxon>Eukaryota</taxon>
        <taxon>Fungi</taxon>
        <taxon>Dikarya</taxon>
        <taxon>Ascomycota</taxon>
        <taxon>Pezizomycotina</taxon>
        <taxon>Sordariomycetes</taxon>
        <taxon>Xylariomycetidae</taxon>
        <taxon>Amphisphaeriales</taxon>
        <taxon>Sporocadaceae</taxon>
        <taxon>Pestalotiopsis</taxon>
    </lineage>
</organism>
<evidence type="ECO:0000313" key="2">
    <source>
        <dbReference type="EMBL" id="ETS79578.1"/>
    </source>
</evidence>